<evidence type="ECO:0000256" key="5">
    <source>
        <dbReference type="ARBA" id="ARBA00022989"/>
    </source>
</evidence>
<evidence type="ECO:0000256" key="4">
    <source>
        <dbReference type="ARBA" id="ARBA00022692"/>
    </source>
</evidence>
<sequence length="985" mass="107981">MSGAHTGRAAGEPTFLAKWIRRLSIPIVIGWLAIVFALNTFVPQLEQVGKEHTVSLSPQSAPSMQAMKHMGKMFKESDSDSVVMIVLEGQERLGPGSHKFYDEMVGRLRADTKHVQHVQDFWGDPLTEAGAQSTDGKATYVQVNLAGNMGETLSNESTEAARNIVKQLEADWTKNGTKLPDGLTVYVTGPGALQTDMNHAGDGSLQLITGLTFLVIVVMLLFFYRSIFTVIMVFMLVGIQLSAARGVIAFLGNTEIIGLSTFAVNLLVMLSIAAGTDYAIFLIGRYQEARAMGAEKEAAYYEMFHGTAHVILGSGMTIAGAMYCLSFTRMPYFQTLGVPCSVGLLVGVLVSLTLGPALITIGSRFGLFEPKRAMRIRSWRKIGTTIVRWPGPVLAAALSIAIIGLAALPGYRTSYDDKKYIPKDIPANAGFQAADRHFSQARMNPEMLLIESDHDMRNSADFLVIDKVAKAVFRVPGIARVQAITRPQGTPIEHSSIPFLISMQSVGQLQNMKLMKDRMADMKVQADKMGENVVIMKRTLANMTTMAGITHSLVGDMHTLQGTIHDMRDSISNFDDWFRPIRNYLYWEKHCFDIPMCWAIRSIFDVLDKIDEMTETMDGMVVNMERMDQLMPKMVSDMSAMVPIMEDMQQMMLTQHSTMSGFYNQMDEMSQNSTAMGKAFDAAKNDDSFYLPPEIFDNADFKRGMKSFLSPDGKAVRMIISHRGDPATPEGLSHVEPIKQAAIEAVKGTPLENAKIELGGTAAVFKDMSDGARYDLMIAGISALCLIFLIMLLITRSFVASLVIVGTVALSLGASFGLSVIIWQYILGIELHWLVMQMAIIVLLAVGSDYNLLLVSRLKEELHGGLKTGIIRSMGGTGSVVTSAGLVFAFTMAVMVVSDLRIIGQVGTTIALGLLFDTLIVRSFMTPAIATILGRWFWWPLNVRTRPLPPPRTPAASQPVPPTPVPVTPGHGDEPITTEFPRPSV</sequence>
<feature type="domain" description="Membrane transport protein MMPL" evidence="9">
    <location>
        <begin position="55"/>
        <end position="393"/>
    </location>
</feature>
<evidence type="ECO:0000256" key="2">
    <source>
        <dbReference type="ARBA" id="ARBA00010157"/>
    </source>
</evidence>
<evidence type="ECO:0000256" key="7">
    <source>
        <dbReference type="SAM" id="MobiDB-lite"/>
    </source>
</evidence>
<keyword evidence="6 8" id="KW-0472">Membrane</keyword>
<proteinExistence type="inferred from homology"/>
<feature type="transmembrane region" description="Helical" evidence="8">
    <location>
        <begin position="802"/>
        <end position="826"/>
    </location>
</feature>
<feature type="transmembrane region" description="Helical" evidence="8">
    <location>
        <begin position="205"/>
        <end position="224"/>
    </location>
</feature>
<reference evidence="10 11" key="1">
    <citation type="submission" date="2016-10" db="EMBL/GenBank/DDBJ databases">
        <title>Evaluation of Human, Veterinary and Environmental Mycobacterium chelonae Isolates by Core Genome Phylogenomic Analysis, Targeted Gene Comparison, and Anti-microbial Susceptibility Patterns: A Tale of Mistaken Identities.</title>
        <authorList>
            <person name="Fogelson S.B."/>
            <person name="Camus A.C."/>
            <person name="Lorenz W."/>
            <person name="Vasireddy R."/>
            <person name="Vasireddy S."/>
            <person name="Smith T."/>
            <person name="Brown-Elliott B.A."/>
            <person name="Wallace R.J.Jr."/>
            <person name="Hasan N.A."/>
            <person name="Reischl U."/>
            <person name="Sanchez S."/>
        </authorList>
    </citation>
    <scope>NUCLEOTIDE SEQUENCE [LARGE SCALE GENOMIC DNA]</scope>
    <source>
        <strain evidence="10 11">1559</strain>
    </source>
</reference>
<feature type="transmembrane region" description="Helical" evidence="8">
    <location>
        <begin position="389"/>
        <end position="411"/>
    </location>
</feature>
<comment type="caution">
    <text evidence="10">The sequence shown here is derived from an EMBL/GenBank/DDBJ whole genome shotgun (WGS) entry which is preliminary data.</text>
</comment>
<organism evidence="10 11">
    <name type="scientific">Mycobacteroides franklinii</name>
    <dbReference type="NCBI Taxonomy" id="948102"/>
    <lineage>
        <taxon>Bacteria</taxon>
        <taxon>Bacillati</taxon>
        <taxon>Actinomycetota</taxon>
        <taxon>Actinomycetes</taxon>
        <taxon>Mycobacteriales</taxon>
        <taxon>Mycobacteriaceae</taxon>
        <taxon>Mycobacteroides</taxon>
    </lineage>
</organism>
<dbReference type="STRING" id="948102.BKG76_21580"/>
<accession>A0A1S1L0A4</accession>
<keyword evidence="4 8" id="KW-0812">Transmembrane</keyword>
<feature type="transmembrane region" description="Helical" evidence="8">
    <location>
        <begin position="343"/>
        <end position="368"/>
    </location>
</feature>
<evidence type="ECO:0000256" key="1">
    <source>
        <dbReference type="ARBA" id="ARBA00004651"/>
    </source>
</evidence>
<dbReference type="Gene3D" id="1.20.1640.10">
    <property type="entry name" value="Multidrug efflux transporter AcrB transmembrane domain"/>
    <property type="match status" value="2"/>
</dbReference>
<feature type="transmembrane region" description="Helical" evidence="8">
    <location>
        <begin position="832"/>
        <end position="853"/>
    </location>
</feature>
<dbReference type="InterPro" id="IPR050545">
    <property type="entry name" value="Mycobact_MmpL"/>
</dbReference>
<dbReference type="NCBIfam" id="TIGR00833">
    <property type="entry name" value="actII"/>
    <property type="match status" value="1"/>
</dbReference>
<protein>
    <recommendedName>
        <fullName evidence="9">Membrane transport protein MMPL domain-containing protein</fullName>
    </recommendedName>
</protein>
<evidence type="ECO:0000256" key="3">
    <source>
        <dbReference type="ARBA" id="ARBA00022475"/>
    </source>
</evidence>
<evidence type="ECO:0000313" key="10">
    <source>
        <dbReference type="EMBL" id="OHU19082.1"/>
    </source>
</evidence>
<dbReference type="SUPFAM" id="SSF82866">
    <property type="entry name" value="Multidrug efflux transporter AcrB transmembrane domain"/>
    <property type="match status" value="2"/>
</dbReference>
<comment type="subcellular location">
    <subcellularLocation>
        <location evidence="1">Cell membrane</location>
        <topology evidence="1">Multi-pass membrane protein</topology>
    </subcellularLocation>
</comment>
<dbReference type="GeneID" id="57169418"/>
<dbReference type="Pfam" id="PF03176">
    <property type="entry name" value="MMPL"/>
    <property type="match status" value="2"/>
</dbReference>
<feature type="transmembrane region" description="Helical" evidence="8">
    <location>
        <begin position="257"/>
        <end position="283"/>
    </location>
</feature>
<feature type="region of interest" description="Disordered" evidence="7">
    <location>
        <begin position="950"/>
        <end position="985"/>
    </location>
</feature>
<feature type="transmembrane region" description="Helical" evidence="8">
    <location>
        <begin position="231"/>
        <end position="251"/>
    </location>
</feature>
<dbReference type="InterPro" id="IPR004707">
    <property type="entry name" value="MmpL_fam"/>
</dbReference>
<dbReference type="AlphaFoldDB" id="A0A1S1L0A4"/>
<comment type="similarity">
    <text evidence="2">Belongs to the resistance-nodulation-cell division (RND) (TC 2.A.6) family. MmpL subfamily.</text>
</comment>
<dbReference type="Proteomes" id="UP000179616">
    <property type="component" value="Unassembled WGS sequence"/>
</dbReference>
<dbReference type="RefSeq" id="WP_070939733.1">
    <property type="nucleotide sequence ID" value="NZ_MLIK01000024.1"/>
</dbReference>
<dbReference type="GO" id="GO:0005886">
    <property type="term" value="C:plasma membrane"/>
    <property type="evidence" value="ECO:0007669"/>
    <property type="project" value="UniProtKB-SubCell"/>
</dbReference>
<dbReference type="FunFam" id="1.20.1640.10:FF:000020">
    <property type="entry name" value="Transmembrane transport protein MmpL10"/>
    <property type="match status" value="1"/>
</dbReference>
<feature type="transmembrane region" description="Helical" evidence="8">
    <location>
        <begin position="304"/>
        <end position="323"/>
    </location>
</feature>
<feature type="transmembrane region" description="Helical" evidence="8">
    <location>
        <begin position="776"/>
        <end position="795"/>
    </location>
</feature>
<feature type="transmembrane region" description="Helical" evidence="8">
    <location>
        <begin position="902"/>
        <end position="921"/>
    </location>
</feature>
<feature type="domain" description="Membrane transport protein MMPL" evidence="9">
    <location>
        <begin position="614"/>
        <end position="949"/>
    </location>
</feature>
<dbReference type="InterPro" id="IPR004869">
    <property type="entry name" value="MMPL_dom"/>
</dbReference>
<name>A0A1S1L0A4_9MYCO</name>
<dbReference type="PANTHER" id="PTHR33406:SF6">
    <property type="entry name" value="MEMBRANE PROTEIN YDGH-RELATED"/>
    <property type="match status" value="1"/>
</dbReference>
<dbReference type="PANTHER" id="PTHR33406">
    <property type="entry name" value="MEMBRANE PROTEIN MJ1562-RELATED"/>
    <property type="match status" value="1"/>
</dbReference>
<feature type="transmembrane region" description="Helical" evidence="8">
    <location>
        <begin position="874"/>
        <end position="896"/>
    </location>
</feature>
<keyword evidence="3" id="KW-1003">Cell membrane</keyword>
<dbReference type="EMBL" id="MLIK01000024">
    <property type="protein sequence ID" value="OHU19082.1"/>
    <property type="molecule type" value="Genomic_DNA"/>
</dbReference>
<evidence type="ECO:0000256" key="6">
    <source>
        <dbReference type="ARBA" id="ARBA00023136"/>
    </source>
</evidence>
<dbReference type="OrthoDB" id="4758917at2"/>
<dbReference type="FunFam" id="1.20.1640.10:FF:000018">
    <property type="entry name" value="Transmembrane transport protein MmpL10"/>
    <property type="match status" value="1"/>
</dbReference>
<keyword evidence="5 8" id="KW-1133">Transmembrane helix</keyword>
<feature type="compositionally biased region" description="Pro residues" evidence="7">
    <location>
        <begin position="950"/>
        <end position="967"/>
    </location>
</feature>
<gene>
    <name evidence="10" type="ORF">BKG76_21580</name>
</gene>
<evidence type="ECO:0000256" key="8">
    <source>
        <dbReference type="SAM" id="Phobius"/>
    </source>
</evidence>
<evidence type="ECO:0000259" key="9">
    <source>
        <dbReference type="Pfam" id="PF03176"/>
    </source>
</evidence>
<feature type="transmembrane region" description="Helical" evidence="8">
    <location>
        <begin position="23"/>
        <end position="42"/>
    </location>
</feature>
<evidence type="ECO:0000313" key="11">
    <source>
        <dbReference type="Proteomes" id="UP000179616"/>
    </source>
</evidence>